<dbReference type="SFLD" id="SFLDS00019">
    <property type="entry name" value="Glutathione_Transferase_(cytos"/>
    <property type="match status" value="1"/>
</dbReference>
<dbReference type="Proteomes" id="UP000719412">
    <property type="component" value="Unassembled WGS sequence"/>
</dbReference>
<keyword evidence="5" id="KW-0009">Actin-binding</keyword>
<dbReference type="InterPro" id="IPR036282">
    <property type="entry name" value="Glutathione-S-Trfase_C_sf"/>
</dbReference>
<dbReference type="PROSITE" id="PS00748">
    <property type="entry name" value="F_ACTIN_CAPPING_A_1"/>
    <property type="match status" value="1"/>
</dbReference>
<sequence length="554" mass="61539">MIRLRSQPAEGASLSAVQSLSVLVPAPLVTCWQPVCASATPHPLNQPNLNMASDGDDIITDQEKVRIASDFILHSPPGEFNEVFNDVRKLLSNDDLLKEGASGAFAQYNKDQLTPVKIENAEHLVLITEYNDLGNNRFFDPRSKQSFKYDHLRKEASDYQTYTPDPQVEPWRAALDAEFIQYTKNHYKDGVCSVVGRSQGSPVTLTACIEDHQFQPKNFWNGRWRSQWAVTLNGSSAEVRGILKVQVHYYEEGNVQLVSSKEIKETVAVSNEVQTAKEVVQLIENAENLYQTAISDNYQTMSDTTFKALRRLLPYRERTEDAVIDGLMSCKGDQMGVTLYHFPPSAPSRGALLVAKALGIDIDVQIVDLFAKEQLTADFVKINPQHTVPTLVDGDFTVWDSHAIGPYLVRTYGKDDTMYPKDPKQKAVVDQRLYFDCGTLYPRIRQICFPVLFLGEEEILDEHKTSLDEALGFLDVFLDGSNFAAGKDLTVADCSLVASISSIVAVGWDITPYANVAAWLARCALTIPDYAAANQAGADQFGKTVRSKLAPGQI</sequence>
<dbReference type="CDD" id="cd03177">
    <property type="entry name" value="GST_C_Delta_Epsilon"/>
    <property type="match status" value="1"/>
</dbReference>
<comment type="similarity">
    <text evidence="1">Belongs to the F-actin-capping protein alpha subunit family.</text>
</comment>
<comment type="caution">
    <text evidence="9">The sequence shown here is derived from an EMBL/GenBank/DDBJ whole genome shotgun (WGS) entry which is preliminary data.</text>
</comment>
<dbReference type="PANTHER" id="PTHR10653:SF0">
    <property type="entry name" value="F-ACTIN-CAPPING PROTEIN SUBUNIT ALPHA"/>
    <property type="match status" value="1"/>
</dbReference>
<dbReference type="Gene3D" id="1.20.1050.10">
    <property type="match status" value="1"/>
</dbReference>
<name>A0A8J6LD36_TENMO</name>
<dbReference type="PRINTS" id="PR00191">
    <property type="entry name" value="FACTINCAPA"/>
</dbReference>
<dbReference type="AlphaFoldDB" id="A0A8J6LD36"/>
<organism evidence="9 10">
    <name type="scientific">Tenebrio molitor</name>
    <name type="common">Yellow mealworm beetle</name>
    <dbReference type="NCBI Taxonomy" id="7067"/>
    <lineage>
        <taxon>Eukaryota</taxon>
        <taxon>Metazoa</taxon>
        <taxon>Ecdysozoa</taxon>
        <taxon>Arthropoda</taxon>
        <taxon>Hexapoda</taxon>
        <taxon>Insecta</taxon>
        <taxon>Pterygota</taxon>
        <taxon>Neoptera</taxon>
        <taxon>Endopterygota</taxon>
        <taxon>Coleoptera</taxon>
        <taxon>Polyphaga</taxon>
        <taxon>Cucujiformia</taxon>
        <taxon>Tenebrionidae</taxon>
        <taxon>Tenebrio</taxon>
    </lineage>
</organism>
<dbReference type="GO" id="GO:0030036">
    <property type="term" value="P:actin cytoskeleton organization"/>
    <property type="evidence" value="ECO:0007669"/>
    <property type="project" value="TreeGrafter"/>
</dbReference>
<gene>
    <name evidence="9" type="ORF">GEV33_006573</name>
</gene>
<dbReference type="InterPro" id="IPR037282">
    <property type="entry name" value="CapZ_alpha/beta"/>
</dbReference>
<dbReference type="GO" id="GO:0003824">
    <property type="term" value="F:catalytic activity"/>
    <property type="evidence" value="ECO:0007669"/>
    <property type="project" value="UniProtKB-ARBA"/>
</dbReference>
<keyword evidence="10" id="KW-1185">Reference proteome</keyword>
<dbReference type="InterPro" id="IPR040079">
    <property type="entry name" value="Glutathione_S-Trfase"/>
</dbReference>
<dbReference type="InterPro" id="IPR004045">
    <property type="entry name" value="Glutathione_S-Trfase_N"/>
</dbReference>
<evidence type="ECO:0000259" key="8">
    <source>
        <dbReference type="PROSITE" id="PS50405"/>
    </source>
</evidence>
<dbReference type="SFLD" id="SFLDG00358">
    <property type="entry name" value="Main_(cytGST)"/>
    <property type="match status" value="1"/>
</dbReference>
<evidence type="ECO:0000256" key="6">
    <source>
        <dbReference type="ARBA" id="ARBA00044965"/>
    </source>
</evidence>
<evidence type="ECO:0000256" key="4">
    <source>
        <dbReference type="ARBA" id="ARBA00022467"/>
    </source>
</evidence>
<dbReference type="EMBL" id="JABDTM020021870">
    <property type="protein sequence ID" value="KAH0816215.1"/>
    <property type="molecule type" value="Genomic_DNA"/>
</dbReference>
<dbReference type="InterPro" id="IPR002189">
    <property type="entry name" value="CapZ_alpha"/>
</dbReference>
<comment type="subunit">
    <text evidence="2">Homodimer.</text>
</comment>
<dbReference type="SUPFAM" id="SSF52833">
    <property type="entry name" value="Thioredoxin-like"/>
    <property type="match status" value="1"/>
</dbReference>
<feature type="domain" description="GST N-terminal" evidence="7">
    <location>
        <begin position="335"/>
        <end position="416"/>
    </location>
</feature>
<dbReference type="Gene3D" id="3.90.1150.210">
    <property type="entry name" value="F-actin capping protein, beta subunit"/>
    <property type="match status" value="1"/>
</dbReference>
<evidence type="ECO:0000313" key="9">
    <source>
        <dbReference type="EMBL" id="KAH0816215.1"/>
    </source>
</evidence>
<comment type="subunit">
    <text evidence="6">Component of the F-actin capping complex, composed of a heterodimer of an alpha and a beta subunit.</text>
</comment>
<dbReference type="FunFam" id="3.90.1150.210:FF:000003">
    <property type="entry name" value="F-actin-capping protein subunit alpha"/>
    <property type="match status" value="1"/>
</dbReference>
<reference evidence="9" key="1">
    <citation type="journal article" date="2020" name="J Insects Food Feed">
        <title>The yellow mealworm (Tenebrio molitor) genome: a resource for the emerging insects as food and feed industry.</title>
        <authorList>
            <person name="Eriksson T."/>
            <person name="Andere A."/>
            <person name="Kelstrup H."/>
            <person name="Emery V."/>
            <person name="Picard C."/>
        </authorList>
    </citation>
    <scope>NUCLEOTIDE SEQUENCE</scope>
    <source>
        <strain evidence="9">Stoneville</strain>
        <tissue evidence="9">Whole head</tissue>
    </source>
</reference>
<dbReference type="InterPro" id="IPR042276">
    <property type="entry name" value="CapZ_alpha/beta_2"/>
</dbReference>
<reference evidence="9" key="2">
    <citation type="submission" date="2021-08" db="EMBL/GenBank/DDBJ databases">
        <authorList>
            <person name="Eriksson T."/>
        </authorList>
    </citation>
    <scope>NUCLEOTIDE SEQUENCE</scope>
    <source>
        <strain evidence="9">Stoneville</strain>
        <tissue evidence="9">Whole head</tissue>
    </source>
</reference>
<dbReference type="InterPro" id="IPR036249">
    <property type="entry name" value="Thioredoxin-like_sf"/>
</dbReference>
<protein>
    <recommendedName>
        <fullName evidence="3">F-actin-capping protein subunit alpha</fullName>
    </recommendedName>
</protein>
<dbReference type="GO" id="GO:0051015">
    <property type="term" value="F:actin filament binding"/>
    <property type="evidence" value="ECO:0007669"/>
    <property type="project" value="TreeGrafter"/>
</dbReference>
<dbReference type="CDD" id="cd03045">
    <property type="entry name" value="GST_N_Delta_Epsilon"/>
    <property type="match status" value="1"/>
</dbReference>
<dbReference type="SUPFAM" id="SSF90096">
    <property type="entry name" value="Subunits of heterodimeric actin filament capping protein Capz"/>
    <property type="match status" value="1"/>
</dbReference>
<dbReference type="SUPFAM" id="SSF47616">
    <property type="entry name" value="GST C-terminal domain-like"/>
    <property type="match status" value="1"/>
</dbReference>
<keyword evidence="4" id="KW-0117">Actin capping</keyword>
<dbReference type="PROSITE" id="PS50404">
    <property type="entry name" value="GST_NTER"/>
    <property type="match status" value="1"/>
</dbReference>
<dbReference type="FunFam" id="3.40.30.10:FF:000034">
    <property type="entry name" value="glutathione S-transferase 1"/>
    <property type="match status" value="1"/>
</dbReference>
<dbReference type="Gene3D" id="3.30.1140.60">
    <property type="entry name" value="F-actin capping protein, alpha subunit"/>
    <property type="match status" value="1"/>
</dbReference>
<dbReference type="InterPro" id="IPR042489">
    <property type="entry name" value="CapZ_alpha_1"/>
</dbReference>
<evidence type="ECO:0000256" key="2">
    <source>
        <dbReference type="ARBA" id="ARBA00011738"/>
    </source>
</evidence>
<dbReference type="Pfam" id="PF01267">
    <property type="entry name" value="F-actin_cap_A"/>
    <property type="match status" value="1"/>
</dbReference>
<dbReference type="Gene3D" id="3.40.30.10">
    <property type="entry name" value="Glutaredoxin"/>
    <property type="match status" value="1"/>
</dbReference>
<evidence type="ECO:0000256" key="3">
    <source>
        <dbReference type="ARBA" id="ARBA00014038"/>
    </source>
</evidence>
<dbReference type="FunFam" id="3.30.1140.60:FF:000001">
    <property type="entry name" value="F-actin-capping protein subunit alpha"/>
    <property type="match status" value="1"/>
</dbReference>
<dbReference type="FunFam" id="1.20.1050.10:FF:000007">
    <property type="entry name" value="Glutathione S-transferase 1-1"/>
    <property type="match status" value="1"/>
</dbReference>
<dbReference type="GO" id="GO:0051016">
    <property type="term" value="P:barbed-end actin filament capping"/>
    <property type="evidence" value="ECO:0007669"/>
    <property type="project" value="InterPro"/>
</dbReference>
<evidence type="ECO:0000259" key="7">
    <source>
        <dbReference type="PROSITE" id="PS50404"/>
    </source>
</evidence>
<feature type="domain" description="GST C-terminal" evidence="8">
    <location>
        <begin position="422"/>
        <end position="551"/>
    </location>
</feature>
<proteinExistence type="inferred from homology"/>
<dbReference type="PANTHER" id="PTHR10653">
    <property type="entry name" value="F-ACTIN-CAPPING PROTEIN SUBUNIT ALPHA"/>
    <property type="match status" value="1"/>
</dbReference>
<dbReference type="InterPro" id="IPR010987">
    <property type="entry name" value="Glutathione-S-Trfase_C-like"/>
</dbReference>
<accession>A0A8J6LD36</accession>
<dbReference type="GO" id="GO:0008290">
    <property type="term" value="C:F-actin capping protein complex"/>
    <property type="evidence" value="ECO:0007669"/>
    <property type="project" value="InterPro"/>
</dbReference>
<evidence type="ECO:0000313" key="10">
    <source>
        <dbReference type="Proteomes" id="UP000719412"/>
    </source>
</evidence>
<dbReference type="InterPro" id="IPR017865">
    <property type="entry name" value="F-actin_cap_asu_CS"/>
</dbReference>
<dbReference type="PROSITE" id="PS50405">
    <property type="entry name" value="GST_CTER"/>
    <property type="match status" value="1"/>
</dbReference>
<evidence type="ECO:0000256" key="5">
    <source>
        <dbReference type="ARBA" id="ARBA00023203"/>
    </source>
</evidence>
<dbReference type="GO" id="GO:0030863">
    <property type="term" value="C:cortical cytoskeleton"/>
    <property type="evidence" value="ECO:0007669"/>
    <property type="project" value="TreeGrafter"/>
</dbReference>
<evidence type="ECO:0000256" key="1">
    <source>
        <dbReference type="ARBA" id="ARBA00010479"/>
    </source>
</evidence>
<dbReference type="Pfam" id="PF02798">
    <property type="entry name" value="GST_N"/>
    <property type="match status" value="1"/>
</dbReference>
<dbReference type="SFLD" id="SFLDG01153">
    <property type="entry name" value="Main.4:_Theta-like"/>
    <property type="match status" value="1"/>
</dbReference>